<dbReference type="Proteomes" id="UP000193920">
    <property type="component" value="Unassembled WGS sequence"/>
</dbReference>
<dbReference type="OrthoDB" id="642895at2759"/>
<sequence>MIVEIDVIEKLSKEIDVLYAELSEDHQKYQVETSTLKTKILNLLENHIALLRTRKQCILQKIMDIQAETQRYIGLMGGEDDEENKRDEIFLELRQIQYSLTSSDNIGLIPKLERLKTINEYVLKKHQLRVNTIKDMYEKIDECKKHLGSELINIEPFNENGEEIISTKRIQNLALYVKKFIEIKESRLVIACELRNTILNLWDELGVEPQDQFDKLIENFNRNKFLVTTENMKTLQFKCEKLEEEKSNRKLKVELLLKMINVLWDKMQISSEERKEIENLSGYHIDTLRKYENELIRLNKMKKKYMKSFISKCKTELESYWKKLYFSKEQQQQFYNKYNFIDFDESNVNSMESEGESNLNEENSRDNDNKIDKIISTMEINKNSCMNSINNNQSIHDDQQHENTQGKIEVKKKSSAKSKKYSDEEILAAYEKEIIKMEKLYDEAKDVLELVGKHIRLVEEVKNFEISCADQNRLFQKGKRDPGRLLREEKFRKRITRERPKLERELIKILSDWEIQNNKPFTIYGKRYLDSIKTLDDEVTKLVMNEKEKHKTVCIYINHKQRIILLKKFHLWRKRYQKHQNIIFILR</sequence>
<dbReference type="GO" id="GO:0051256">
    <property type="term" value="P:mitotic spindle midzone assembly"/>
    <property type="evidence" value="ECO:0007669"/>
    <property type="project" value="TreeGrafter"/>
</dbReference>
<gene>
    <name evidence="2" type="ORF">LY90DRAFT_188624</name>
</gene>
<dbReference type="Gene3D" id="1.20.58.1520">
    <property type="match status" value="1"/>
</dbReference>
<evidence type="ECO:0000313" key="2">
    <source>
        <dbReference type="EMBL" id="ORY72851.1"/>
    </source>
</evidence>
<evidence type="ECO:0008006" key="4">
    <source>
        <dbReference type="Google" id="ProtNLM"/>
    </source>
</evidence>
<dbReference type="STRING" id="1754190.A0A1Y2EMP8"/>
<organism evidence="2 3">
    <name type="scientific">Neocallimastix californiae</name>
    <dbReference type="NCBI Taxonomy" id="1754190"/>
    <lineage>
        <taxon>Eukaryota</taxon>
        <taxon>Fungi</taxon>
        <taxon>Fungi incertae sedis</taxon>
        <taxon>Chytridiomycota</taxon>
        <taxon>Chytridiomycota incertae sedis</taxon>
        <taxon>Neocallimastigomycetes</taxon>
        <taxon>Neocallimastigales</taxon>
        <taxon>Neocallimastigaceae</taxon>
        <taxon>Neocallimastix</taxon>
    </lineage>
</organism>
<reference evidence="2 3" key="1">
    <citation type="submission" date="2016-08" db="EMBL/GenBank/DDBJ databases">
        <title>A Parts List for Fungal Cellulosomes Revealed by Comparative Genomics.</title>
        <authorList>
            <consortium name="DOE Joint Genome Institute"/>
            <person name="Haitjema C.H."/>
            <person name="Gilmore S.P."/>
            <person name="Henske J.K."/>
            <person name="Solomon K.V."/>
            <person name="De Groot R."/>
            <person name="Kuo A."/>
            <person name="Mondo S.J."/>
            <person name="Salamov A.A."/>
            <person name="Labutti K."/>
            <person name="Zhao Z."/>
            <person name="Chiniquy J."/>
            <person name="Barry K."/>
            <person name="Brewer H.M."/>
            <person name="Purvine S.O."/>
            <person name="Wright A.T."/>
            <person name="Boxma B."/>
            <person name="Van Alen T."/>
            <person name="Hackstein J.H."/>
            <person name="Baker S.E."/>
            <person name="Grigoriev I.V."/>
            <person name="O'Malley M.A."/>
        </authorList>
    </citation>
    <scope>NUCLEOTIDE SEQUENCE [LARGE SCALE GENOMIC DNA]</scope>
    <source>
        <strain evidence="2 3">G1</strain>
    </source>
</reference>
<dbReference type="Pfam" id="PF03999">
    <property type="entry name" value="MAP65_ASE1"/>
    <property type="match status" value="2"/>
</dbReference>
<accession>A0A1Y2EMP8</accession>
<dbReference type="PANTHER" id="PTHR19321">
    <property type="entry name" value="PROTEIN REGULATOR OF CYTOKINESIS 1 PRC1-RELATED"/>
    <property type="match status" value="1"/>
</dbReference>
<dbReference type="GO" id="GO:0005737">
    <property type="term" value="C:cytoplasm"/>
    <property type="evidence" value="ECO:0007669"/>
    <property type="project" value="TreeGrafter"/>
</dbReference>
<feature type="region of interest" description="Disordered" evidence="1">
    <location>
        <begin position="387"/>
        <end position="415"/>
    </location>
</feature>
<dbReference type="GO" id="GO:0008017">
    <property type="term" value="F:microtubule binding"/>
    <property type="evidence" value="ECO:0007669"/>
    <property type="project" value="InterPro"/>
</dbReference>
<dbReference type="PANTHER" id="PTHR19321:SF41">
    <property type="entry name" value="FASCETTO-RELATED"/>
    <property type="match status" value="1"/>
</dbReference>
<name>A0A1Y2EMP8_9FUNG</name>
<comment type="caution">
    <text evidence="2">The sequence shown here is derived from an EMBL/GenBank/DDBJ whole genome shotgun (WGS) entry which is preliminary data.</text>
</comment>
<dbReference type="AlphaFoldDB" id="A0A1Y2EMP8"/>
<dbReference type="InterPro" id="IPR007145">
    <property type="entry name" value="MAP65_Ase1_PRC1"/>
</dbReference>
<dbReference type="GO" id="GO:1990023">
    <property type="term" value="C:mitotic spindle midzone"/>
    <property type="evidence" value="ECO:0007669"/>
    <property type="project" value="TreeGrafter"/>
</dbReference>
<keyword evidence="3" id="KW-1185">Reference proteome</keyword>
<dbReference type="EMBL" id="MCOG01000037">
    <property type="protein sequence ID" value="ORY72851.1"/>
    <property type="molecule type" value="Genomic_DNA"/>
</dbReference>
<evidence type="ECO:0000256" key="1">
    <source>
        <dbReference type="SAM" id="MobiDB-lite"/>
    </source>
</evidence>
<protein>
    <recommendedName>
        <fullName evidence="4">Microtubule associated protein</fullName>
    </recommendedName>
</protein>
<proteinExistence type="predicted"/>
<evidence type="ECO:0000313" key="3">
    <source>
        <dbReference type="Proteomes" id="UP000193920"/>
    </source>
</evidence>